<sequence>MDPTISPDDAITQILLGDGDADPVAPELFWDAPATVHWFSARGYTLYKRVYYEDSPTEWTVPSLPFDDVLESNYPYAGYDTATPYANAQPLRTAELNGKLAYAQDTELRHVAIKAIFDDSEEHRILRYLRTQSLDTLEENCILPVLDILPYGKNLCFVVMPRWDKILHPPESFTTLEVLDIIQSFLKGLAFLHSHNIVHHDMKMDNMLTDYYRDDGVIFGSGVIDKTRTALRAQGKLRYALIDYDVSFMVPPEIKHEEYTLPYFKAWIGTWDCQPYDNQQAEYEYKPFAYDVGGAGVALCNILKGHERYIPMLAPLLDTLTTRTVARRFTAAQALRFAADIRRPLTAAQLATPHVRVGLISGQYFEYDRWQHLPAEFQAAWAAYREPPEPAVRRARRAVHWWVCDHVSPHVTPYLCWLCAAVAAVPRSVWARFARVGRILHAYLNRSVWSRGRREKRA</sequence>
<dbReference type="EMBL" id="KN817570">
    <property type="protein sequence ID" value="KJA20120.1"/>
    <property type="molecule type" value="Genomic_DNA"/>
</dbReference>
<dbReference type="PROSITE" id="PS00108">
    <property type="entry name" value="PROTEIN_KINASE_ST"/>
    <property type="match status" value="1"/>
</dbReference>
<name>A0A0D2PJI0_HYPSF</name>
<dbReference type="SMART" id="SM00220">
    <property type="entry name" value="S_TKc"/>
    <property type="match status" value="1"/>
</dbReference>
<dbReference type="GO" id="GO:0004672">
    <property type="term" value="F:protein kinase activity"/>
    <property type="evidence" value="ECO:0007669"/>
    <property type="project" value="InterPro"/>
</dbReference>
<dbReference type="InterPro" id="IPR011009">
    <property type="entry name" value="Kinase-like_dom_sf"/>
</dbReference>
<dbReference type="AlphaFoldDB" id="A0A0D2PJI0"/>
<accession>A0A0D2PJI0</accession>
<evidence type="ECO:0000259" key="1">
    <source>
        <dbReference type="PROSITE" id="PS50011"/>
    </source>
</evidence>
<dbReference type="PROSITE" id="PS50011">
    <property type="entry name" value="PROTEIN_KINASE_DOM"/>
    <property type="match status" value="1"/>
</dbReference>
<dbReference type="Proteomes" id="UP000054270">
    <property type="component" value="Unassembled WGS sequence"/>
</dbReference>
<dbReference type="OrthoDB" id="2722301at2759"/>
<protein>
    <recommendedName>
        <fullName evidence="1">Protein kinase domain-containing protein</fullName>
    </recommendedName>
</protein>
<keyword evidence="3" id="KW-1185">Reference proteome</keyword>
<dbReference type="Gene3D" id="3.30.200.20">
    <property type="entry name" value="Phosphorylase Kinase, domain 1"/>
    <property type="match status" value="1"/>
</dbReference>
<dbReference type="Gene3D" id="1.10.510.10">
    <property type="entry name" value="Transferase(Phosphotransferase) domain 1"/>
    <property type="match status" value="1"/>
</dbReference>
<evidence type="ECO:0000313" key="3">
    <source>
        <dbReference type="Proteomes" id="UP000054270"/>
    </source>
</evidence>
<organism evidence="2 3">
    <name type="scientific">Hypholoma sublateritium (strain FD-334 SS-4)</name>
    <dbReference type="NCBI Taxonomy" id="945553"/>
    <lineage>
        <taxon>Eukaryota</taxon>
        <taxon>Fungi</taxon>
        <taxon>Dikarya</taxon>
        <taxon>Basidiomycota</taxon>
        <taxon>Agaricomycotina</taxon>
        <taxon>Agaricomycetes</taxon>
        <taxon>Agaricomycetidae</taxon>
        <taxon>Agaricales</taxon>
        <taxon>Agaricineae</taxon>
        <taxon>Strophariaceae</taxon>
        <taxon>Hypholoma</taxon>
    </lineage>
</organism>
<dbReference type="SUPFAM" id="SSF56112">
    <property type="entry name" value="Protein kinase-like (PK-like)"/>
    <property type="match status" value="1"/>
</dbReference>
<proteinExistence type="predicted"/>
<dbReference type="InterPro" id="IPR008271">
    <property type="entry name" value="Ser/Thr_kinase_AS"/>
</dbReference>
<dbReference type="Pfam" id="PF00069">
    <property type="entry name" value="Pkinase"/>
    <property type="match status" value="1"/>
</dbReference>
<reference evidence="3" key="1">
    <citation type="submission" date="2014-04" db="EMBL/GenBank/DDBJ databases">
        <title>Evolutionary Origins and Diversification of the Mycorrhizal Mutualists.</title>
        <authorList>
            <consortium name="DOE Joint Genome Institute"/>
            <consortium name="Mycorrhizal Genomics Consortium"/>
            <person name="Kohler A."/>
            <person name="Kuo A."/>
            <person name="Nagy L.G."/>
            <person name="Floudas D."/>
            <person name="Copeland A."/>
            <person name="Barry K.W."/>
            <person name="Cichocki N."/>
            <person name="Veneault-Fourrey C."/>
            <person name="LaButti K."/>
            <person name="Lindquist E.A."/>
            <person name="Lipzen A."/>
            <person name="Lundell T."/>
            <person name="Morin E."/>
            <person name="Murat C."/>
            <person name="Riley R."/>
            <person name="Ohm R."/>
            <person name="Sun H."/>
            <person name="Tunlid A."/>
            <person name="Henrissat B."/>
            <person name="Grigoriev I.V."/>
            <person name="Hibbett D.S."/>
            <person name="Martin F."/>
        </authorList>
    </citation>
    <scope>NUCLEOTIDE SEQUENCE [LARGE SCALE GENOMIC DNA]</scope>
    <source>
        <strain evidence="3">FD-334 SS-4</strain>
    </source>
</reference>
<evidence type="ECO:0000313" key="2">
    <source>
        <dbReference type="EMBL" id="KJA20120.1"/>
    </source>
</evidence>
<feature type="domain" description="Protein kinase" evidence="1">
    <location>
        <begin position="85"/>
        <end position="357"/>
    </location>
</feature>
<dbReference type="GO" id="GO:0005524">
    <property type="term" value="F:ATP binding"/>
    <property type="evidence" value="ECO:0007669"/>
    <property type="project" value="InterPro"/>
</dbReference>
<gene>
    <name evidence="2" type="ORF">HYPSUDRAFT_43473</name>
</gene>
<dbReference type="InterPro" id="IPR000719">
    <property type="entry name" value="Prot_kinase_dom"/>
</dbReference>
<dbReference type="STRING" id="945553.A0A0D2PJI0"/>
<dbReference type="OMA" id="RASSWEC"/>